<gene>
    <name evidence="1" type="ORF">Q2T77_20380</name>
</gene>
<proteinExistence type="predicted"/>
<dbReference type="RefSeq" id="WP_301812429.1">
    <property type="nucleotide sequence ID" value="NZ_JAUJZH010000015.1"/>
</dbReference>
<dbReference type="EMBL" id="JAUKVY010000015">
    <property type="protein sequence ID" value="MDO1534652.1"/>
    <property type="molecule type" value="Genomic_DNA"/>
</dbReference>
<organism evidence="1 2">
    <name type="scientific">Variovorax ginsengisoli</name>
    <dbReference type="NCBI Taxonomy" id="363844"/>
    <lineage>
        <taxon>Bacteria</taxon>
        <taxon>Pseudomonadati</taxon>
        <taxon>Pseudomonadota</taxon>
        <taxon>Betaproteobacteria</taxon>
        <taxon>Burkholderiales</taxon>
        <taxon>Comamonadaceae</taxon>
        <taxon>Variovorax</taxon>
    </lineage>
</organism>
<comment type="caution">
    <text evidence="1">The sequence shown here is derived from an EMBL/GenBank/DDBJ whole genome shotgun (WGS) entry which is preliminary data.</text>
</comment>
<dbReference type="Proteomes" id="UP001169027">
    <property type="component" value="Unassembled WGS sequence"/>
</dbReference>
<evidence type="ECO:0000313" key="1">
    <source>
        <dbReference type="EMBL" id="MDO1534652.1"/>
    </source>
</evidence>
<reference evidence="1" key="1">
    <citation type="submission" date="2023-06" db="EMBL/GenBank/DDBJ databases">
        <authorList>
            <person name="Jiang Y."/>
            <person name="Liu Q."/>
        </authorList>
    </citation>
    <scope>NUCLEOTIDE SEQUENCE</scope>
    <source>
        <strain evidence="1">CGMCC 1.12090</strain>
    </source>
</reference>
<evidence type="ECO:0000313" key="2">
    <source>
        <dbReference type="Proteomes" id="UP001169027"/>
    </source>
</evidence>
<protein>
    <submittedName>
        <fullName evidence="1">Uncharacterized protein</fullName>
    </submittedName>
</protein>
<sequence length="171" mass="18997">MAAEQPSSRRNLGPLTFAMLREIGGVGPSPPTGKRGRPRKQTIGDLNNLLIDAASRVAYLIAAQNNARGAQTRAIRKVAAELRQDVAWVKKAYQRHPLGRLLGELKHSEDELRHELQRRLLAMPDDVIERLGSVNAAQLLQFLRAKGIDGTSPQWFLDEARHINLLSPNSE</sequence>
<keyword evidence="2" id="KW-1185">Reference proteome</keyword>
<accession>A0ABT8S9G6</accession>
<name>A0ABT8S9G6_9BURK</name>